<dbReference type="PANTHER" id="PTHR24056">
    <property type="entry name" value="CELL DIVISION PROTEIN KINASE"/>
    <property type="match status" value="1"/>
</dbReference>
<dbReference type="HOGENOM" id="CLU_657618_0_0_1"/>
<dbReference type="AlphaFoldDB" id="G0MQI5"/>
<dbReference type="InterPro" id="IPR000719">
    <property type="entry name" value="Prot_kinase_dom"/>
</dbReference>
<dbReference type="PROSITE" id="PS50011">
    <property type="entry name" value="PROTEIN_KINASE_DOM"/>
    <property type="match status" value="1"/>
</dbReference>
<keyword evidence="2" id="KW-0808">Transferase</keyword>
<dbReference type="EMBL" id="GL379807">
    <property type="protein sequence ID" value="EGT41563.1"/>
    <property type="molecule type" value="Genomic_DNA"/>
</dbReference>
<evidence type="ECO:0000313" key="8">
    <source>
        <dbReference type="Proteomes" id="UP000008068"/>
    </source>
</evidence>
<accession>G0MQI5</accession>
<dbReference type="eggNOG" id="KOG0663">
    <property type="taxonomic scope" value="Eukaryota"/>
</dbReference>
<organism evidence="8">
    <name type="scientific">Caenorhabditis brenneri</name>
    <name type="common">Nematode worm</name>
    <dbReference type="NCBI Taxonomy" id="135651"/>
    <lineage>
        <taxon>Eukaryota</taxon>
        <taxon>Metazoa</taxon>
        <taxon>Ecdysozoa</taxon>
        <taxon>Nematoda</taxon>
        <taxon>Chromadorea</taxon>
        <taxon>Rhabditida</taxon>
        <taxon>Rhabditina</taxon>
        <taxon>Rhabditomorpha</taxon>
        <taxon>Rhabditoidea</taxon>
        <taxon>Rhabditidae</taxon>
        <taxon>Peloderinae</taxon>
        <taxon>Caenorhabditis</taxon>
    </lineage>
</organism>
<keyword evidence="5" id="KW-0067">ATP-binding</keyword>
<gene>
    <name evidence="7" type="ORF">CAEBREN_00484</name>
</gene>
<dbReference type="OrthoDB" id="648396at2759"/>
<evidence type="ECO:0000256" key="5">
    <source>
        <dbReference type="ARBA" id="ARBA00022840"/>
    </source>
</evidence>
<dbReference type="Gene3D" id="3.30.200.20">
    <property type="entry name" value="Phosphorylase Kinase, domain 1"/>
    <property type="match status" value="1"/>
</dbReference>
<feature type="domain" description="Protein kinase" evidence="6">
    <location>
        <begin position="35"/>
        <end position="345"/>
    </location>
</feature>
<dbReference type="GO" id="GO:0004674">
    <property type="term" value="F:protein serine/threonine kinase activity"/>
    <property type="evidence" value="ECO:0007669"/>
    <property type="project" value="UniProtKB-KW"/>
</dbReference>
<sequence length="418" mass="48633">MAKFWRRGGINDYGGRDFYEQARKVGPLGYEMDLLKYENVLAIGSFGLAFTVKCDIHGKVVMKEMYIPPSAKDPNSTSHEYLRTAEFSNLSCLHFARHPNIIKMLGNAHHVADNVRHNFILLECAPTDLRTVMDNCQFSEVHIKTMTRALLSGIRRIHQEKIIHRNIRPDAIYIDSKGIIKISGFGYCYQMDQNLQKVYLGGPQVYDRTPNQQGTLHYRAPELILGLEDHTQAVDIWSIGCIVGEIIVGHKLFEGENDEEQLLQIREDSELFLEKDLELWKTYPRWTEFEKSVGRDSNSYGNVFQMKLSNPLTWNRSGVRFVKSLIAINPETRPKANQTFGNIWFWRKKGEPRGRNLKDLLDQLNKNKFHNCDQQEVQDEWRDFEQDFQEAKDMGEVINIVQRVEMNEDEDDDYMSQC</sequence>
<evidence type="ECO:0000256" key="1">
    <source>
        <dbReference type="ARBA" id="ARBA00022527"/>
    </source>
</evidence>
<evidence type="ECO:0000256" key="3">
    <source>
        <dbReference type="ARBA" id="ARBA00022741"/>
    </source>
</evidence>
<dbReference type="OMA" id="EYSIHAT"/>
<dbReference type="Gene3D" id="1.10.510.10">
    <property type="entry name" value="Transferase(Phosphotransferase) domain 1"/>
    <property type="match status" value="1"/>
</dbReference>
<keyword evidence="3" id="KW-0547">Nucleotide-binding</keyword>
<dbReference type="Proteomes" id="UP000008068">
    <property type="component" value="Unassembled WGS sequence"/>
</dbReference>
<evidence type="ECO:0000256" key="4">
    <source>
        <dbReference type="ARBA" id="ARBA00022777"/>
    </source>
</evidence>
<dbReference type="SMART" id="SM00220">
    <property type="entry name" value="S_TKc"/>
    <property type="match status" value="1"/>
</dbReference>
<keyword evidence="8" id="KW-1185">Reference proteome</keyword>
<dbReference type="GO" id="GO:0005524">
    <property type="term" value="F:ATP binding"/>
    <property type="evidence" value="ECO:0007669"/>
    <property type="project" value="UniProtKB-KW"/>
</dbReference>
<proteinExistence type="predicted"/>
<protein>
    <recommendedName>
        <fullName evidence="6">Protein kinase domain-containing protein</fullName>
    </recommendedName>
</protein>
<dbReference type="InterPro" id="IPR050108">
    <property type="entry name" value="CDK"/>
</dbReference>
<dbReference type="STRING" id="135651.G0MQI5"/>
<name>G0MQI5_CAEBE</name>
<keyword evidence="4" id="KW-0418">Kinase</keyword>
<dbReference type="Pfam" id="PF00069">
    <property type="entry name" value="Pkinase"/>
    <property type="match status" value="1"/>
</dbReference>
<dbReference type="SUPFAM" id="SSF56112">
    <property type="entry name" value="Protein kinase-like (PK-like)"/>
    <property type="match status" value="1"/>
</dbReference>
<dbReference type="GO" id="GO:0005634">
    <property type="term" value="C:nucleus"/>
    <property type="evidence" value="ECO:0007669"/>
    <property type="project" value="TreeGrafter"/>
</dbReference>
<dbReference type="InParanoid" id="G0MQI5"/>
<dbReference type="InterPro" id="IPR011009">
    <property type="entry name" value="Kinase-like_dom_sf"/>
</dbReference>
<reference evidence="8" key="1">
    <citation type="submission" date="2011-07" db="EMBL/GenBank/DDBJ databases">
        <authorList>
            <consortium name="Caenorhabditis brenneri Sequencing and Analysis Consortium"/>
            <person name="Wilson R.K."/>
        </authorList>
    </citation>
    <scope>NUCLEOTIDE SEQUENCE [LARGE SCALE GENOMIC DNA]</scope>
    <source>
        <strain evidence="8">PB2801</strain>
    </source>
</reference>
<keyword evidence="1" id="KW-0723">Serine/threonine-protein kinase</keyword>
<evidence type="ECO:0000313" key="7">
    <source>
        <dbReference type="EMBL" id="EGT41563.1"/>
    </source>
</evidence>
<evidence type="ECO:0000259" key="6">
    <source>
        <dbReference type="PROSITE" id="PS50011"/>
    </source>
</evidence>
<evidence type="ECO:0000256" key="2">
    <source>
        <dbReference type="ARBA" id="ARBA00022679"/>
    </source>
</evidence>